<keyword evidence="4" id="KW-1185">Reference proteome</keyword>
<dbReference type="PANTHER" id="PTHR10098:SF108">
    <property type="entry name" value="TETRATRICOPEPTIDE REPEAT PROTEIN 28"/>
    <property type="match status" value="1"/>
</dbReference>
<dbReference type="PROSITE" id="PS50005">
    <property type="entry name" value="TPR"/>
    <property type="match status" value="2"/>
</dbReference>
<name>A0A3Q9HQ25_9FIRM</name>
<dbReference type="OrthoDB" id="2079738at2"/>
<dbReference type="EMBL" id="CP016379">
    <property type="protein sequence ID" value="AZR72841.1"/>
    <property type="molecule type" value="Genomic_DNA"/>
</dbReference>
<dbReference type="Proteomes" id="UP000267250">
    <property type="component" value="Chromosome"/>
</dbReference>
<keyword evidence="1" id="KW-0802">TPR repeat</keyword>
<feature type="repeat" description="TPR" evidence="1">
    <location>
        <begin position="172"/>
        <end position="205"/>
    </location>
</feature>
<dbReference type="AlphaFoldDB" id="A0A3Q9HQ25"/>
<dbReference type="Pfam" id="PF13424">
    <property type="entry name" value="TPR_12"/>
    <property type="match status" value="1"/>
</dbReference>
<gene>
    <name evidence="3" type="ORF">BBF96_05215</name>
</gene>
<dbReference type="Gene3D" id="1.25.40.10">
    <property type="entry name" value="Tetratricopeptide repeat domain"/>
    <property type="match status" value="3"/>
</dbReference>
<evidence type="ECO:0000313" key="4">
    <source>
        <dbReference type="Proteomes" id="UP000267250"/>
    </source>
</evidence>
<feature type="coiled-coil region" evidence="2">
    <location>
        <begin position="215"/>
        <end position="242"/>
    </location>
</feature>
<accession>A0A3Q9HQ25</accession>
<proteinExistence type="predicted"/>
<evidence type="ECO:0000313" key="3">
    <source>
        <dbReference type="EMBL" id="AZR72841.1"/>
    </source>
</evidence>
<evidence type="ECO:0000256" key="2">
    <source>
        <dbReference type="SAM" id="Coils"/>
    </source>
</evidence>
<keyword evidence="2" id="KW-0175">Coiled coil</keyword>
<feature type="repeat" description="TPR" evidence="1">
    <location>
        <begin position="209"/>
        <end position="242"/>
    </location>
</feature>
<dbReference type="SUPFAM" id="SSF48452">
    <property type="entry name" value="TPR-like"/>
    <property type="match status" value="1"/>
</dbReference>
<dbReference type="InterPro" id="IPR019734">
    <property type="entry name" value="TPR_rpt"/>
</dbReference>
<sequence length="328" mass="39192">MVTFNQDILLKLYHQHFKKGNDFFANKDYFQAFLFFAKSLTIGEILNDPKLTVQAKLKIANVQFKSRNLREARNLYTELLEYTVVLSQKELLQIKNRLGITNMLMGRYQKASKIFEELAKNEDPVARRKAYNNMGVLYYYLDTFFDEECMDKAIQNFERAYDLCHDDQLMKHKILRNLGMAFYEKKDYTTALRKFKESLILIEDKVELAHTLNEMAKVYIELHDYEEALKNLREAEKILLNKKYRNLEELSRNIFIHGLLSKKQGRIESAFTQFRTALQGFIEKEIYAEAALVCREIYEMFKDRNPERANFYLDQYKFYLNYLDPMEV</sequence>
<reference evidence="3 4" key="1">
    <citation type="submission" date="2016-07" db="EMBL/GenBank/DDBJ databases">
        <title>Genome and transcriptome analysis of iron-reducing fermentative bacteria Anoxybacter fermentans.</title>
        <authorList>
            <person name="Zeng X."/>
            <person name="Shao Z."/>
        </authorList>
    </citation>
    <scope>NUCLEOTIDE SEQUENCE [LARGE SCALE GENOMIC DNA]</scope>
    <source>
        <strain evidence="3 4">DY22613</strain>
    </source>
</reference>
<protein>
    <submittedName>
        <fullName evidence="3">Uncharacterized protein</fullName>
    </submittedName>
</protein>
<dbReference type="SMART" id="SM00028">
    <property type="entry name" value="TPR"/>
    <property type="match status" value="6"/>
</dbReference>
<dbReference type="InterPro" id="IPR011990">
    <property type="entry name" value="TPR-like_helical_dom_sf"/>
</dbReference>
<organism evidence="3 4">
    <name type="scientific">Anoxybacter fermentans</name>
    <dbReference type="NCBI Taxonomy" id="1323375"/>
    <lineage>
        <taxon>Bacteria</taxon>
        <taxon>Bacillati</taxon>
        <taxon>Bacillota</taxon>
        <taxon>Clostridia</taxon>
        <taxon>Halanaerobiales</taxon>
        <taxon>Anoxybacter</taxon>
    </lineage>
</organism>
<dbReference type="PANTHER" id="PTHR10098">
    <property type="entry name" value="RAPSYN-RELATED"/>
    <property type="match status" value="1"/>
</dbReference>
<dbReference type="KEGG" id="aft:BBF96_05215"/>
<dbReference type="RefSeq" id="WP_127016176.1">
    <property type="nucleotide sequence ID" value="NZ_CP016379.1"/>
</dbReference>
<evidence type="ECO:0000256" key="1">
    <source>
        <dbReference type="PROSITE-ProRule" id="PRU00339"/>
    </source>
</evidence>